<organism evidence="6 7">
    <name type="scientific">Spirosoma montaniterrae</name>
    <dbReference type="NCBI Taxonomy" id="1178516"/>
    <lineage>
        <taxon>Bacteria</taxon>
        <taxon>Pseudomonadati</taxon>
        <taxon>Bacteroidota</taxon>
        <taxon>Cytophagia</taxon>
        <taxon>Cytophagales</taxon>
        <taxon>Cytophagaceae</taxon>
        <taxon>Spirosoma</taxon>
    </lineage>
</organism>
<sequence length="775" mass="85293">MPEPLNLRDHVEYAPSVSADGRTLIFQSDRYGVFVNAYKKVPRINAEGDQQLIDDKLSTQFFGVYEARLHPSGQWMKPEPIQAINRYDSDSMTPLIGGPGISYDGNYLFFFANFPTKPGFGREDIYYCVRQRNGWGPPVNIGPAINTAGYEGFPSISADGRQLYFVRENLTHRSHEGQTCYRIMVAEKGRDGQWKRPIELPAPVNMDCEKAPRILADSRTLVYSSIKAKGDGDFDLYMSVLQADGSWSAPKNLHYVNTKRSDQSVAISACGDLMYYVSDGDMYTTPIPDELRPFKLATVQGFVTDSLSGLPVSARVVVNDVGTGQLVTTVETNPADGRYTVLLPSTSAYRLTVNERDFRTASRLITWAAYVTCDVIPTDFRLKPIRTETAARPDATLSRKADDIVIVAAPVVERVTAAQVADKRTEEVTLVDSVRQPKPSPLIVVQVRVVDSETGAAIPNAQLTITDEKTQKPLTASPDSTGQGFALSVMPGTSLGFRTTAPDYLITNAKLNNITAPQRLTLKLLRQKPSVLTIRAFAMTIRQPLTSAVASITSKSIGQTERFDMPGGRLERTFVNPDDLTIQISAPGYTSVTRQLTIDVPPGGKFYEFDAELDAIVTMVAKPPVAAPPPAPIATTPEPATVAETVTASVSAVTTKAFGVVEKGKSIRLNRLYFDQSSPVLRPESYTELDQLFDLLTQYPTMRIEIRGHTDNQGDFDANVQLSRDRCQAVVDYLAGKGIRKTRLKAVGRGPTEPVAPNNSEENRKKNRRVEFVVI</sequence>
<dbReference type="PROSITE" id="PS51123">
    <property type="entry name" value="OMPA_2"/>
    <property type="match status" value="1"/>
</dbReference>
<dbReference type="SUPFAM" id="SSF82171">
    <property type="entry name" value="DPP6 N-terminal domain-like"/>
    <property type="match status" value="1"/>
</dbReference>
<dbReference type="PRINTS" id="PR01021">
    <property type="entry name" value="OMPADOMAIN"/>
</dbReference>
<dbReference type="EMBL" id="CP014263">
    <property type="protein sequence ID" value="AQG80214.1"/>
    <property type="molecule type" value="Genomic_DNA"/>
</dbReference>
<keyword evidence="7" id="KW-1185">Reference proteome</keyword>
<dbReference type="Pfam" id="PF07676">
    <property type="entry name" value="PD40"/>
    <property type="match status" value="3"/>
</dbReference>
<dbReference type="CDD" id="cd07185">
    <property type="entry name" value="OmpA_C-like"/>
    <property type="match status" value="1"/>
</dbReference>
<keyword evidence="3" id="KW-0998">Cell outer membrane</keyword>
<dbReference type="InterPro" id="IPR006664">
    <property type="entry name" value="OMP_bac"/>
</dbReference>
<protein>
    <recommendedName>
        <fullName evidence="5">OmpA-like domain-containing protein</fullName>
    </recommendedName>
</protein>
<dbReference type="SUPFAM" id="SSF49464">
    <property type="entry name" value="Carboxypeptidase regulatory domain-like"/>
    <property type="match status" value="1"/>
</dbReference>
<dbReference type="Gene3D" id="3.30.1330.60">
    <property type="entry name" value="OmpA-like domain"/>
    <property type="match status" value="1"/>
</dbReference>
<dbReference type="InterPro" id="IPR011659">
    <property type="entry name" value="WD40"/>
</dbReference>
<evidence type="ECO:0000256" key="1">
    <source>
        <dbReference type="ARBA" id="ARBA00004442"/>
    </source>
</evidence>
<dbReference type="InterPro" id="IPR008969">
    <property type="entry name" value="CarboxyPept-like_regulatory"/>
</dbReference>
<dbReference type="PANTHER" id="PTHR30329:SF21">
    <property type="entry name" value="LIPOPROTEIN YIAD-RELATED"/>
    <property type="match status" value="1"/>
</dbReference>
<keyword evidence="2 4" id="KW-0472">Membrane</keyword>
<evidence type="ECO:0000256" key="4">
    <source>
        <dbReference type="PROSITE-ProRule" id="PRU00473"/>
    </source>
</evidence>
<dbReference type="Pfam" id="PF00691">
    <property type="entry name" value="OmpA"/>
    <property type="match status" value="1"/>
</dbReference>
<dbReference type="Gene3D" id="2.60.40.1120">
    <property type="entry name" value="Carboxypeptidase-like, regulatory domain"/>
    <property type="match status" value="1"/>
</dbReference>
<name>A0A1P9WXW6_9BACT</name>
<dbReference type="SUPFAM" id="SSF103088">
    <property type="entry name" value="OmpA-like"/>
    <property type="match status" value="1"/>
</dbReference>
<dbReference type="PANTHER" id="PTHR30329">
    <property type="entry name" value="STATOR ELEMENT OF FLAGELLAR MOTOR COMPLEX"/>
    <property type="match status" value="1"/>
</dbReference>
<evidence type="ECO:0000313" key="7">
    <source>
        <dbReference type="Proteomes" id="UP000187941"/>
    </source>
</evidence>
<evidence type="ECO:0000256" key="2">
    <source>
        <dbReference type="ARBA" id="ARBA00023136"/>
    </source>
</evidence>
<dbReference type="Proteomes" id="UP000187941">
    <property type="component" value="Chromosome"/>
</dbReference>
<reference evidence="6 7" key="1">
    <citation type="submission" date="2016-01" db="EMBL/GenBank/DDBJ databases">
        <authorList>
            <person name="Oliw E.H."/>
        </authorList>
    </citation>
    <scope>NUCLEOTIDE SEQUENCE [LARGE SCALE GENOMIC DNA]</scope>
    <source>
        <strain evidence="6 7">DY10</strain>
    </source>
</reference>
<evidence type="ECO:0000256" key="3">
    <source>
        <dbReference type="ARBA" id="ARBA00023237"/>
    </source>
</evidence>
<comment type="subcellular location">
    <subcellularLocation>
        <location evidence="1">Cell outer membrane</location>
    </subcellularLocation>
</comment>
<proteinExistence type="predicted"/>
<accession>A0A1P9WXW6</accession>
<dbReference type="AlphaFoldDB" id="A0A1P9WXW6"/>
<dbReference type="InterPro" id="IPR050330">
    <property type="entry name" value="Bact_OuterMem_StrucFunc"/>
</dbReference>
<gene>
    <name evidence="6" type="ORF">AWR27_13340</name>
</gene>
<dbReference type="Gene3D" id="2.120.10.30">
    <property type="entry name" value="TolB, C-terminal domain"/>
    <property type="match status" value="1"/>
</dbReference>
<dbReference type="STRING" id="1178516.AWR27_13340"/>
<dbReference type="GO" id="GO:0009279">
    <property type="term" value="C:cell outer membrane"/>
    <property type="evidence" value="ECO:0007669"/>
    <property type="project" value="UniProtKB-SubCell"/>
</dbReference>
<feature type="domain" description="OmpA-like" evidence="5">
    <location>
        <begin position="661"/>
        <end position="775"/>
    </location>
</feature>
<dbReference type="InterPro" id="IPR011042">
    <property type="entry name" value="6-blade_b-propeller_TolB-like"/>
</dbReference>
<evidence type="ECO:0000313" key="6">
    <source>
        <dbReference type="EMBL" id="AQG80214.1"/>
    </source>
</evidence>
<evidence type="ECO:0000259" key="5">
    <source>
        <dbReference type="PROSITE" id="PS51123"/>
    </source>
</evidence>
<dbReference type="InterPro" id="IPR036737">
    <property type="entry name" value="OmpA-like_sf"/>
</dbReference>
<dbReference type="InterPro" id="IPR006665">
    <property type="entry name" value="OmpA-like"/>
</dbReference>
<dbReference type="KEGG" id="smon:AWR27_13340"/>
<dbReference type="RefSeq" id="WP_077131638.1">
    <property type="nucleotide sequence ID" value="NZ_CP014263.1"/>
</dbReference>